<dbReference type="GO" id="GO:0004497">
    <property type="term" value="F:monooxygenase activity"/>
    <property type="evidence" value="ECO:0007669"/>
    <property type="project" value="UniProtKB-KW"/>
</dbReference>
<keyword evidence="12 14" id="KW-0472">Membrane</keyword>
<dbReference type="InterPro" id="IPR050121">
    <property type="entry name" value="Cytochrome_P450_monoxygenase"/>
</dbReference>
<dbReference type="InterPro" id="IPR036396">
    <property type="entry name" value="Cyt_P450_sf"/>
</dbReference>
<dbReference type="Pfam" id="PF00067">
    <property type="entry name" value="p450"/>
    <property type="match status" value="1"/>
</dbReference>
<keyword evidence="16" id="KW-1185">Reference proteome</keyword>
<keyword evidence="5 13" id="KW-0349">Heme</keyword>
<evidence type="ECO:0000256" key="11">
    <source>
        <dbReference type="ARBA" id="ARBA00023033"/>
    </source>
</evidence>
<evidence type="ECO:0000256" key="1">
    <source>
        <dbReference type="ARBA" id="ARBA00001971"/>
    </source>
</evidence>
<dbReference type="EMBL" id="JARIHO010000098">
    <property type="protein sequence ID" value="KAJ7304849.1"/>
    <property type="molecule type" value="Genomic_DNA"/>
</dbReference>
<evidence type="ECO:0000256" key="3">
    <source>
        <dbReference type="ARBA" id="ARBA00004721"/>
    </source>
</evidence>
<dbReference type="PANTHER" id="PTHR24305:SF166">
    <property type="entry name" value="CYTOCHROME P450 12A4, MITOCHONDRIAL-RELATED"/>
    <property type="match status" value="1"/>
</dbReference>
<evidence type="ECO:0000256" key="13">
    <source>
        <dbReference type="PIRSR" id="PIRSR602401-1"/>
    </source>
</evidence>
<evidence type="ECO:0000313" key="15">
    <source>
        <dbReference type="EMBL" id="KAJ7304849.1"/>
    </source>
</evidence>
<keyword evidence="6 14" id="KW-0812">Transmembrane</keyword>
<sequence>MILVVRHVKDGQMLLNEELFSGIHRCLPAFSYLKYIMILFLSKSTSTDLVINNPSPPFASCAPMMATVVICTIFLGFCVGWLLLRRVSSILDNVPGPPSKSLLTGNLVQFHDANGWEFQHELEQDYGQVVKINGILGDRQLFVFDPAALHSILVENETAYEDMPKLMCLSRLLWGNGILSSVGNAHRKYRKILTPAFATPNLKGMIPLFYEVAERTRDNLIAPHVLPGPQMLDFNSIFSRTSLDLIRRAGIGYSFDPTIPGQAPTDRYAEALKALIDTVWKLALMIPLLPWVVKFIPFPSLRRRMINLTPLPALHRIRDIVDFMDTAAAQFVRDRRTAIESGDLDTDAKDVMSLLMKSNANAESELHLTDDELVASTSMIIFAGTDTTSAALNRVFYLLARHPDLQDKLRAEIIAAPERLDYSALVELPCLDAVIHEVLRLYPPVSPALFREAVHDAVLPLSSPIIGVDGTALHSIAVPKGTSIYLATAAANRNKRVWGEDALEFKPERWDNGKADSTKTCGVYGNTMTFLGGARSCIGYKFAQLELKVITCVLLRAFRFSNPDPRVQWQKPGVIPSPRIDNRQELPILVERLLEPV</sequence>
<evidence type="ECO:0000256" key="10">
    <source>
        <dbReference type="ARBA" id="ARBA00023004"/>
    </source>
</evidence>
<evidence type="ECO:0000256" key="14">
    <source>
        <dbReference type="SAM" id="Phobius"/>
    </source>
</evidence>
<evidence type="ECO:0000313" key="16">
    <source>
        <dbReference type="Proteomes" id="UP001218218"/>
    </source>
</evidence>
<keyword evidence="11" id="KW-0503">Monooxygenase</keyword>
<dbReference type="InterPro" id="IPR001128">
    <property type="entry name" value="Cyt_P450"/>
</dbReference>
<feature type="transmembrane region" description="Helical" evidence="14">
    <location>
        <begin position="22"/>
        <end position="41"/>
    </location>
</feature>
<dbReference type="Gene3D" id="1.10.630.10">
    <property type="entry name" value="Cytochrome P450"/>
    <property type="match status" value="1"/>
</dbReference>
<comment type="subcellular location">
    <subcellularLocation>
        <location evidence="2">Membrane</location>
    </subcellularLocation>
</comment>
<dbReference type="SUPFAM" id="SSF48264">
    <property type="entry name" value="Cytochrome P450"/>
    <property type="match status" value="1"/>
</dbReference>
<evidence type="ECO:0000256" key="9">
    <source>
        <dbReference type="ARBA" id="ARBA00023002"/>
    </source>
</evidence>
<feature type="binding site" description="axial binding residue" evidence="13">
    <location>
        <position position="537"/>
    </location>
    <ligand>
        <name>heme</name>
        <dbReference type="ChEBI" id="CHEBI:30413"/>
    </ligand>
    <ligandPart>
        <name>Fe</name>
        <dbReference type="ChEBI" id="CHEBI:18248"/>
    </ligandPart>
</feature>
<feature type="transmembrane region" description="Helical" evidence="14">
    <location>
        <begin position="62"/>
        <end position="84"/>
    </location>
</feature>
<keyword evidence="9" id="KW-0560">Oxidoreductase</keyword>
<dbReference type="PRINTS" id="PR00463">
    <property type="entry name" value="EP450I"/>
</dbReference>
<evidence type="ECO:0000256" key="8">
    <source>
        <dbReference type="ARBA" id="ARBA00022989"/>
    </source>
</evidence>
<dbReference type="InterPro" id="IPR002401">
    <property type="entry name" value="Cyt_P450_E_grp-I"/>
</dbReference>
<dbReference type="PANTHER" id="PTHR24305">
    <property type="entry name" value="CYTOCHROME P450"/>
    <property type="match status" value="1"/>
</dbReference>
<dbReference type="AlphaFoldDB" id="A0AAD6Z322"/>
<comment type="cofactor">
    <cofactor evidence="1 13">
        <name>heme</name>
        <dbReference type="ChEBI" id="CHEBI:30413"/>
    </cofactor>
</comment>
<dbReference type="Proteomes" id="UP001218218">
    <property type="component" value="Unassembled WGS sequence"/>
</dbReference>
<dbReference type="PRINTS" id="PR00385">
    <property type="entry name" value="P450"/>
</dbReference>
<gene>
    <name evidence="15" type="ORF">DFH08DRAFT_793539</name>
</gene>
<proteinExistence type="inferred from homology"/>
<reference evidence="15" key="1">
    <citation type="submission" date="2023-03" db="EMBL/GenBank/DDBJ databases">
        <title>Massive genome expansion in bonnet fungi (Mycena s.s.) driven by repeated elements and novel gene families across ecological guilds.</title>
        <authorList>
            <consortium name="Lawrence Berkeley National Laboratory"/>
            <person name="Harder C.B."/>
            <person name="Miyauchi S."/>
            <person name="Viragh M."/>
            <person name="Kuo A."/>
            <person name="Thoen E."/>
            <person name="Andreopoulos B."/>
            <person name="Lu D."/>
            <person name="Skrede I."/>
            <person name="Drula E."/>
            <person name="Henrissat B."/>
            <person name="Morin E."/>
            <person name="Kohler A."/>
            <person name="Barry K."/>
            <person name="LaButti K."/>
            <person name="Morin E."/>
            <person name="Salamov A."/>
            <person name="Lipzen A."/>
            <person name="Mereny Z."/>
            <person name="Hegedus B."/>
            <person name="Baldrian P."/>
            <person name="Stursova M."/>
            <person name="Weitz H."/>
            <person name="Taylor A."/>
            <person name="Grigoriev I.V."/>
            <person name="Nagy L.G."/>
            <person name="Martin F."/>
            <person name="Kauserud H."/>
        </authorList>
    </citation>
    <scope>NUCLEOTIDE SEQUENCE</scope>
    <source>
        <strain evidence="15">CBHHK002</strain>
    </source>
</reference>
<evidence type="ECO:0000256" key="12">
    <source>
        <dbReference type="ARBA" id="ARBA00023136"/>
    </source>
</evidence>
<comment type="caution">
    <text evidence="15">The sequence shown here is derived from an EMBL/GenBank/DDBJ whole genome shotgun (WGS) entry which is preliminary data.</text>
</comment>
<evidence type="ECO:0000256" key="2">
    <source>
        <dbReference type="ARBA" id="ARBA00004370"/>
    </source>
</evidence>
<dbReference type="GO" id="GO:0005506">
    <property type="term" value="F:iron ion binding"/>
    <property type="evidence" value="ECO:0007669"/>
    <property type="project" value="InterPro"/>
</dbReference>
<evidence type="ECO:0000256" key="6">
    <source>
        <dbReference type="ARBA" id="ARBA00022692"/>
    </source>
</evidence>
<evidence type="ECO:0000256" key="5">
    <source>
        <dbReference type="ARBA" id="ARBA00022617"/>
    </source>
</evidence>
<dbReference type="GO" id="GO:0016020">
    <property type="term" value="C:membrane"/>
    <property type="evidence" value="ECO:0007669"/>
    <property type="project" value="UniProtKB-SubCell"/>
</dbReference>
<dbReference type="GO" id="GO:0016705">
    <property type="term" value="F:oxidoreductase activity, acting on paired donors, with incorporation or reduction of molecular oxygen"/>
    <property type="evidence" value="ECO:0007669"/>
    <property type="project" value="InterPro"/>
</dbReference>
<comment type="similarity">
    <text evidence="4">Belongs to the cytochrome P450 family.</text>
</comment>
<keyword evidence="8 14" id="KW-1133">Transmembrane helix</keyword>
<name>A0AAD6Z322_9AGAR</name>
<keyword evidence="7 13" id="KW-0479">Metal-binding</keyword>
<comment type="pathway">
    <text evidence="3">Secondary metabolite biosynthesis; terpenoid biosynthesis.</text>
</comment>
<dbReference type="CDD" id="cd11069">
    <property type="entry name" value="CYP_FUM15-like"/>
    <property type="match status" value="1"/>
</dbReference>
<accession>A0AAD6Z322</accession>
<protein>
    <submittedName>
        <fullName evidence="15">Cytochrome P450</fullName>
    </submittedName>
</protein>
<keyword evidence="10 13" id="KW-0408">Iron</keyword>
<dbReference type="GO" id="GO:0020037">
    <property type="term" value="F:heme binding"/>
    <property type="evidence" value="ECO:0007669"/>
    <property type="project" value="InterPro"/>
</dbReference>
<organism evidence="15 16">
    <name type="scientific">Mycena albidolilacea</name>
    <dbReference type="NCBI Taxonomy" id="1033008"/>
    <lineage>
        <taxon>Eukaryota</taxon>
        <taxon>Fungi</taxon>
        <taxon>Dikarya</taxon>
        <taxon>Basidiomycota</taxon>
        <taxon>Agaricomycotina</taxon>
        <taxon>Agaricomycetes</taxon>
        <taxon>Agaricomycetidae</taxon>
        <taxon>Agaricales</taxon>
        <taxon>Marasmiineae</taxon>
        <taxon>Mycenaceae</taxon>
        <taxon>Mycena</taxon>
    </lineage>
</organism>
<evidence type="ECO:0000256" key="4">
    <source>
        <dbReference type="ARBA" id="ARBA00010617"/>
    </source>
</evidence>
<evidence type="ECO:0000256" key="7">
    <source>
        <dbReference type="ARBA" id="ARBA00022723"/>
    </source>
</evidence>